<accession>A0A2N5UBS7</accession>
<protein>
    <submittedName>
        <fullName evidence="1">Uncharacterized protein</fullName>
    </submittedName>
</protein>
<name>A0A2N5UBS7_9BASI</name>
<dbReference type="EMBL" id="PGCI01000183">
    <property type="protein sequence ID" value="PLW35152.1"/>
    <property type="molecule type" value="Genomic_DNA"/>
</dbReference>
<dbReference type="Proteomes" id="UP000235392">
    <property type="component" value="Unassembled WGS sequence"/>
</dbReference>
<sequence length="115" mass="12311">MIFGGPRSFFCLQRSCYTTGQVPGNRPRHSDAFPGGSVRVMVPKRLNDALVQLQSRSGLADALKSKRQIDAQLSSCVLLTPLVLEPNASKGHLDLGGTSDQPNGSLVPLCAFRST</sequence>
<proteinExistence type="predicted"/>
<dbReference type="AlphaFoldDB" id="A0A2N5UBS7"/>
<gene>
    <name evidence="1" type="ORF">PCASD_11236</name>
</gene>
<evidence type="ECO:0000313" key="1">
    <source>
        <dbReference type="EMBL" id="PLW35152.1"/>
    </source>
</evidence>
<reference evidence="1 2" key="1">
    <citation type="submission" date="2017-11" db="EMBL/GenBank/DDBJ databases">
        <title>De novo assembly and phasing of dikaryotic genomes from two isolates of Puccinia coronata f. sp. avenae, the causal agent of oat crown rust.</title>
        <authorList>
            <person name="Miller M.E."/>
            <person name="Zhang Y."/>
            <person name="Omidvar V."/>
            <person name="Sperschneider J."/>
            <person name="Schwessinger B."/>
            <person name="Raley C."/>
            <person name="Palmer J.M."/>
            <person name="Garnica D."/>
            <person name="Upadhyaya N."/>
            <person name="Rathjen J."/>
            <person name="Taylor J.M."/>
            <person name="Park R.F."/>
            <person name="Dodds P.N."/>
            <person name="Hirsch C.D."/>
            <person name="Kianian S.F."/>
            <person name="Figueroa M."/>
        </authorList>
    </citation>
    <scope>NUCLEOTIDE SEQUENCE [LARGE SCALE GENOMIC DNA]</scope>
    <source>
        <strain evidence="1">12SD80</strain>
    </source>
</reference>
<organism evidence="1 2">
    <name type="scientific">Puccinia coronata f. sp. avenae</name>
    <dbReference type="NCBI Taxonomy" id="200324"/>
    <lineage>
        <taxon>Eukaryota</taxon>
        <taxon>Fungi</taxon>
        <taxon>Dikarya</taxon>
        <taxon>Basidiomycota</taxon>
        <taxon>Pucciniomycotina</taxon>
        <taxon>Pucciniomycetes</taxon>
        <taxon>Pucciniales</taxon>
        <taxon>Pucciniaceae</taxon>
        <taxon>Puccinia</taxon>
    </lineage>
</organism>
<comment type="caution">
    <text evidence="1">The sequence shown here is derived from an EMBL/GenBank/DDBJ whole genome shotgun (WGS) entry which is preliminary data.</text>
</comment>
<evidence type="ECO:0000313" key="2">
    <source>
        <dbReference type="Proteomes" id="UP000235392"/>
    </source>
</evidence>